<keyword evidence="3 5" id="KW-0687">Ribonucleoprotein</keyword>
<reference evidence="7" key="1">
    <citation type="submission" date="2016-11" db="EMBL/GenBank/DDBJ databases">
        <title>Genome sequence of Candidatus Phytoplasma solani strain SA-1.</title>
        <authorList>
            <person name="Haryono M."/>
            <person name="Samarzija I."/>
            <person name="Seruga Music M."/>
            <person name="Hogenhout S."/>
            <person name="Kuo C.-H."/>
        </authorList>
    </citation>
    <scope>NUCLEOTIDE SEQUENCE [LARGE SCALE GENOMIC DNA]</scope>
    <source>
        <strain evidence="7">SA-1</strain>
    </source>
</reference>
<dbReference type="AlphaFoldDB" id="A0A421NYN3"/>
<keyword evidence="5" id="KW-0699">rRNA-binding</keyword>
<dbReference type="RefSeq" id="WP_122225302.1">
    <property type="nucleotide sequence ID" value="NZ_MPBG01000001.1"/>
</dbReference>
<keyword evidence="5" id="KW-0694">RNA-binding</keyword>
<protein>
    <recommendedName>
        <fullName evidence="4 5">Large ribosomal subunit protein uL10</fullName>
    </recommendedName>
</protein>
<dbReference type="PANTHER" id="PTHR11560">
    <property type="entry name" value="39S RIBOSOMAL PROTEIN L10, MITOCHONDRIAL"/>
    <property type="match status" value="1"/>
</dbReference>
<dbReference type="NCBIfam" id="NF000955">
    <property type="entry name" value="PRK00099.1-1"/>
    <property type="match status" value="1"/>
</dbReference>
<evidence type="ECO:0000313" key="6">
    <source>
        <dbReference type="EMBL" id="RMI89147.1"/>
    </source>
</evidence>
<sequence length="166" mass="18804">MIKTQLAKKIKTVSLLQEKLSQAKTVIVFEYSTLPVSAFMQLRRQLKKIDCEVKVYPKNIMERAAANAQYNDLIVFLKGIKALIISEQELLEPIKVIYNFAKKNKAVKIVSGVVEQKVVSLEEINSLAILPSREQMLALLATTMIFPLQQLSIGLNMLLEKQKTQN</sequence>
<dbReference type="STRING" id="69896.S284_04640"/>
<dbReference type="SUPFAM" id="SSF160369">
    <property type="entry name" value="Ribosomal protein L10-like"/>
    <property type="match status" value="1"/>
</dbReference>
<dbReference type="Pfam" id="PF00466">
    <property type="entry name" value="Ribosomal_L10"/>
    <property type="match status" value="1"/>
</dbReference>
<comment type="subunit">
    <text evidence="5">Part of the ribosomal stalk of the 50S ribosomal subunit. The N-terminus interacts with L11 and the large rRNA to form the base of the stalk. The C-terminus forms an elongated spine to which L12 dimers bind in a sequential fashion forming a multimeric L10(L12)X complex.</text>
</comment>
<comment type="similarity">
    <text evidence="1 5">Belongs to the universal ribosomal protein uL10 family.</text>
</comment>
<dbReference type="Gene3D" id="3.30.70.1730">
    <property type="match status" value="1"/>
</dbReference>
<dbReference type="HAMAP" id="MF_00362">
    <property type="entry name" value="Ribosomal_uL10"/>
    <property type="match status" value="1"/>
</dbReference>
<evidence type="ECO:0000256" key="1">
    <source>
        <dbReference type="ARBA" id="ARBA00008889"/>
    </source>
</evidence>
<gene>
    <name evidence="5 6" type="primary">rplJ</name>
    <name evidence="6" type="ORF">PSSA1_v1c0270</name>
</gene>
<proteinExistence type="inferred from homology"/>
<keyword evidence="7" id="KW-1185">Reference proteome</keyword>
<dbReference type="OrthoDB" id="9808307at2"/>
<evidence type="ECO:0000256" key="2">
    <source>
        <dbReference type="ARBA" id="ARBA00022980"/>
    </source>
</evidence>
<evidence type="ECO:0000313" key="7">
    <source>
        <dbReference type="Proteomes" id="UP000283896"/>
    </source>
</evidence>
<name>A0A421NYN3_9MOLU</name>
<comment type="function">
    <text evidence="5">Forms part of the ribosomal stalk, playing a central role in the interaction of the ribosome with GTP-bound translation factors.</text>
</comment>
<dbReference type="GO" id="GO:1990904">
    <property type="term" value="C:ribonucleoprotein complex"/>
    <property type="evidence" value="ECO:0007669"/>
    <property type="project" value="UniProtKB-KW"/>
</dbReference>
<accession>A0A421NYN3</accession>
<dbReference type="InterPro" id="IPR047865">
    <property type="entry name" value="Ribosomal_uL10_bac_type"/>
</dbReference>
<dbReference type="InterPro" id="IPR043141">
    <property type="entry name" value="Ribosomal_uL10-like_sf"/>
</dbReference>
<evidence type="ECO:0000256" key="5">
    <source>
        <dbReference type="HAMAP-Rule" id="MF_00362"/>
    </source>
</evidence>
<dbReference type="GO" id="GO:0070180">
    <property type="term" value="F:large ribosomal subunit rRNA binding"/>
    <property type="evidence" value="ECO:0007669"/>
    <property type="project" value="UniProtKB-UniRule"/>
</dbReference>
<dbReference type="CDD" id="cd05797">
    <property type="entry name" value="Ribosomal_L10"/>
    <property type="match status" value="1"/>
</dbReference>
<dbReference type="EMBL" id="MPBG01000001">
    <property type="protein sequence ID" value="RMI89147.1"/>
    <property type="molecule type" value="Genomic_DNA"/>
</dbReference>
<dbReference type="GO" id="GO:0006412">
    <property type="term" value="P:translation"/>
    <property type="evidence" value="ECO:0007669"/>
    <property type="project" value="UniProtKB-UniRule"/>
</dbReference>
<dbReference type="InterPro" id="IPR001790">
    <property type="entry name" value="Ribosomal_uL10"/>
</dbReference>
<keyword evidence="2 5" id="KW-0689">Ribosomal protein</keyword>
<dbReference type="GO" id="GO:0005840">
    <property type="term" value="C:ribosome"/>
    <property type="evidence" value="ECO:0007669"/>
    <property type="project" value="UniProtKB-KW"/>
</dbReference>
<evidence type="ECO:0000256" key="4">
    <source>
        <dbReference type="ARBA" id="ARBA00035202"/>
    </source>
</evidence>
<dbReference type="InterPro" id="IPR022973">
    <property type="entry name" value="Ribosomal_uL10_bac"/>
</dbReference>
<comment type="caution">
    <text evidence="6">The sequence shown here is derived from an EMBL/GenBank/DDBJ whole genome shotgun (WGS) entry which is preliminary data.</text>
</comment>
<organism evidence="6 7">
    <name type="scientific">Candidatus Phytoplasma solani</name>
    <dbReference type="NCBI Taxonomy" id="69896"/>
    <lineage>
        <taxon>Bacteria</taxon>
        <taxon>Bacillati</taxon>
        <taxon>Mycoplasmatota</taxon>
        <taxon>Mollicutes</taxon>
        <taxon>Acholeplasmatales</taxon>
        <taxon>Acholeplasmataceae</taxon>
        <taxon>Candidatus Phytoplasma</taxon>
        <taxon>16SrXII (Stolbur group)</taxon>
    </lineage>
</organism>
<evidence type="ECO:0000256" key="3">
    <source>
        <dbReference type="ARBA" id="ARBA00023274"/>
    </source>
</evidence>
<dbReference type="Proteomes" id="UP000283896">
    <property type="component" value="Unassembled WGS sequence"/>
</dbReference>